<evidence type="ECO:0000313" key="2">
    <source>
        <dbReference type="EMBL" id="SIR94358.1"/>
    </source>
</evidence>
<dbReference type="Proteomes" id="UP000185829">
    <property type="component" value="Unassembled WGS sequence"/>
</dbReference>
<dbReference type="AlphaFoldDB" id="A0A9X8RD00"/>
<comment type="caution">
    <text evidence="2">The sequence shown here is derived from an EMBL/GenBank/DDBJ whole genome shotgun (WGS) entry which is preliminary data.</text>
</comment>
<evidence type="ECO:0000313" key="3">
    <source>
        <dbReference type="Proteomes" id="UP000185829"/>
    </source>
</evidence>
<gene>
    <name evidence="2" type="ORF">SAMN05878482_107238</name>
</gene>
<proteinExistence type="predicted"/>
<name>A0A9X8RD00_9BACI</name>
<protein>
    <recommendedName>
        <fullName evidence="4">DUF4309 domain-containing protein</fullName>
    </recommendedName>
</protein>
<feature type="signal peptide" evidence="1">
    <location>
        <begin position="1"/>
        <end position="29"/>
    </location>
</feature>
<accession>A0A9X8RD00</accession>
<sequence>MMLSKKPAARMVSAVILTGSLLGAGTSFSTEPVEAASTMDSASAIAKEHALTTLHEIYNKAFSGEMPYTALGLKINENTQKDVYETFGSPPEPSNTDDTFDYYHAEMGHPGFAFAYNDDKTISQIRYFGTNIERDHNLGSITPKVLGKQLGSADEIRHISSTNEINYIYKTGNYELQFIVGEDQTVDHINLLEAK</sequence>
<dbReference type="RefSeq" id="WP_260320937.1">
    <property type="nucleotide sequence ID" value="NZ_FTMX01000007.1"/>
</dbReference>
<feature type="chain" id="PRO_5040773974" description="DUF4309 domain-containing protein" evidence="1">
    <location>
        <begin position="30"/>
        <end position="195"/>
    </location>
</feature>
<evidence type="ECO:0000256" key="1">
    <source>
        <dbReference type="SAM" id="SignalP"/>
    </source>
</evidence>
<organism evidence="2 3">
    <name type="scientific">Peribacillus simplex</name>
    <dbReference type="NCBI Taxonomy" id="1478"/>
    <lineage>
        <taxon>Bacteria</taxon>
        <taxon>Bacillati</taxon>
        <taxon>Bacillota</taxon>
        <taxon>Bacilli</taxon>
        <taxon>Bacillales</taxon>
        <taxon>Bacillaceae</taxon>
        <taxon>Peribacillus</taxon>
    </lineage>
</organism>
<reference evidence="2 3" key="1">
    <citation type="submission" date="2017-01" db="EMBL/GenBank/DDBJ databases">
        <authorList>
            <person name="Varghese N."/>
            <person name="Submissions S."/>
        </authorList>
    </citation>
    <scope>NUCLEOTIDE SEQUENCE [LARGE SCALE GENOMIC DNA]</scope>
    <source>
        <strain evidence="2 3">RUG2-6</strain>
    </source>
</reference>
<keyword evidence="1" id="KW-0732">Signal</keyword>
<dbReference type="EMBL" id="FTMX01000007">
    <property type="protein sequence ID" value="SIR94358.1"/>
    <property type="molecule type" value="Genomic_DNA"/>
</dbReference>
<evidence type="ECO:0008006" key="4">
    <source>
        <dbReference type="Google" id="ProtNLM"/>
    </source>
</evidence>
<dbReference type="InterPro" id="IPR025453">
    <property type="entry name" value="DUF4309"/>
</dbReference>
<dbReference type="Pfam" id="PF14172">
    <property type="entry name" value="DUF4309"/>
    <property type="match status" value="1"/>
</dbReference>